<evidence type="ECO:0000313" key="1">
    <source>
        <dbReference type="EMBL" id="EUA16254.1"/>
    </source>
</evidence>
<accession>X7ZA66</accession>
<organism evidence="1">
    <name type="scientific">Mycobacterium xenopi 4042</name>
    <dbReference type="NCBI Taxonomy" id="1299334"/>
    <lineage>
        <taxon>Bacteria</taxon>
        <taxon>Bacillati</taxon>
        <taxon>Actinomycetota</taxon>
        <taxon>Actinomycetes</taxon>
        <taxon>Mycobacteriales</taxon>
        <taxon>Mycobacteriaceae</taxon>
        <taxon>Mycobacterium</taxon>
    </lineage>
</organism>
<protein>
    <submittedName>
        <fullName evidence="1">Uncharacterized protein</fullName>
    </submittedName>
</protein>
<proteinExistence type="predicted"/>
<dbReference type="AlphaFoldDB" id="X7ZA66"/>
<name>X7ZA66_MYCXE</name>
<comment type="caution">
    <text evidence="1">The sequence shown here is derived from an EMBL/GenBank/DDBJ whole genome shotgun (WGS) entry which is preliminary data.</text>
</comment>
<gene>
    <name evidence="1" type="ORF">I553_1229</name>
</gene>
<dbReference type="EMBL" id="JAOB01000080">
    <property type="protein sequence ID" value="EUA16254.1"/>
    <property type="molecule type" value="Genomic_DNA"/>
</dbReference>
<reference evidence="1" key="1">
    <citation type="submission" date="2014-01" db="EMBL/GenBank/DDBJ databases">
        <authorList>
            <person name="Brown-Elliot B."/>
            <person name="Wallace R."/>
            <person name="Lenaerts A."/>
            <person name="Ordway D."/>
            <person name="DeGroote M.A."/>
            <person name="Parker T."/>
            <person name="Sizemore C."/>
            <person name="Tallon L.J."/>
            <person name="Sadzewicz L.K."/>
            <person name="Sengamalay N."/>
            <person name="Fraser C.M."/>
            <person name="Hine E."/>
            <person name="Shefchek K.A."/>
            <person name="Das S.P."/>
            <person name="Tettelin H."/>
        </authorList>
    </citation>
    <scope>NUCLEOTIDE SEQUENCE [LARGE SCALE GENOMIC DNA]</scope>
    <source>
        <strain evidence="1">4042</strain>
    </source>
</reference>
<sequence length="51" mass="5365">MVTPAAPRSRSTSAAVTSMLVRVPPRFFRAASAAVDITVVPSKPDDYAACE</sequence>